<dbReference type="RefSeq" id="WP_285933950.1">
    <property type="nucleotide sequence ID" value="NZ_JASTZU010000062.1"/>
</dbReference>
<protein>
    <submittedName>
        <fullName evidence="1">Uncharacterized protein</fullName>
    </submittedName>
</protein>
<organism evidence="1 2">
    <name type="scientific">Aquibacillus rhizosphaerae</name>
    <dbReference type="NCBI Taxonomy" id="3051431"/>
    <lineage>
        <taxon>Bacteria</taxon>
        <taxon>Bacillati</taxon>
        <taxon>Bacillota</taxon>
        <taxon>Bacilli</taxon>
        <taxon>Bacillales</taxon>
        <taxon>Bacillaceae</taxon>
        <taxon>Aquibacillus</taxon>
    </lineage>
</organism>
<comment type="caution">
    <text evidence="1">The sequence shown here is derived from an EMBL/GenBank/DDBJ whole genome shotgun (WGS) entry which is preliminary data.</text>
</comment>
<evidence type="ECO:0000313" key="2">
    <source>
        <dbReference type="Proteomes" id="UP001235343"/>
    </source>
</evidence>
<proteinExistence type="predicted"/>
<sequence length="52" mass="6071">MRLMFIGANNFTEGPRPAIVRVIKIANDMFLWEKEIYDGFMIGKGKSDWDFT</sequence>
<accession>A0ABT7LB66</accession>
<dbReference type="Proteomes" id="UP001235343">
    <property type="component" value="Unassembled WGS sequence"/>
</dbReference>
<name>A0ABT7LB66_9BACI</name>
<evidence type="ECO:0000313" key="1">
    <source>
        <dbReference type="EMBL" id="MDL4842659.1"/>
    </source>
</evidence>
<dbReference type="EMBL" id="JASTZU010000062">
    <property type="protein sequence ID" value="MDL4842659.1"/>
    <property type="molecule type" value="Genomic_DNA"/>
</dbReference>
<reference evidence="1 2" key="1">
    <citation type="submission" date="2023-06" db="EMBL/GenBank/DDBJ databases">
        <title>Aquibacillus rhizosphaerae LR5S19.</title>
        <authorList>
            <person name="Sun J.-Q."/>
        </authorList>
    </citation>
    <scope>NUCLEOTIDE SEQUENCE [LARGE SCALE GENOMIC DNA]</scope>
    <source>
        <strain evidence="1 2">LR5S19</strain>
    </source>
</reference>
<keyword evidence="2" id="KW-1185">Reference proteome</keyword>
<gene>
    <name evidence="1" type="ORF">QQS35_19685</name>
</gene>